<evidence type="ECO:0000313" key="8">
    <source>
        <dbReference type="Proteomes" id="UP000239757"/>
    </source>
</evidence>
<evidence type="ECO:0008006" key="9">
    <source>
        <dbReference type="Google" id="ProtNLM"/>
    </source>
</evidence>
<dbReference type="InterPro" id="IPR016461">
    <property type="entry name" value="COMT-like"/>
</dbReference>
<dbReference type="EMBL" id="KZ667240">
    <property type="protein sequence ID" value="PPR91728.1"/>
    <property type="molecule type" value="Genomic_DNA"/>
</dbReference>
<evidence type="ECO:0000256" key="1">
    <source>
        <dbReference type="ARBA" id="ARBA00022603"/>
    </source>
</evidence>
<dbReference type="Pfam" id="PF00891">
    <property type="entry name" value="Methyltransf_2"/>
    <property type="match status" value="2"/>
</dbReference>
<evidence type="ECO:0000259" key="6">
    <source>
        <dbReference type="Pfam" id="PF08100"/>
    </source>
</evidence>
<proteinExistence type="predicted"/>
<feature type="domain" description="O-methyltransferase dimerisation" evidence="6">
    <location>
        <begin position="29"/>
        <end position="119"/>
    </location>
</feature>
<dbReference type="GO" id="GO:0032259">
    <property type="term" value="P:methylation"/>
    <property type="evidence" value="ECO:0007669"/>
    <property type="project" value="UniProtKB-KW"/>
</dbReference>
<dbReference type="Proteomes" id="UP000239757">
    <property type="component" value="Unassembled WGS sequence"/>
</dbReference>
<dbReference type="SUPFAM" id="SSF53335">
    <property type="entry name" value="S-adenosyl-L-methionine-dependent methyltransferases"/>
    <property type="match status" value="1"/>
</dbReference>
<dbReference type="InterPro" id="IPR036390">
    <property type="entry name" value="WH_DNA-bd_sf"/>
</dbReference>
<gene>
    <name evidence="7" type="ORF">GOBAR_AA28957</name>
</gene>
<dbReference type="InterPro" id="IPR029063">
    <property type="entry name" value="SAM-dependent_MTases_sf"/>
</dbReference>
<dbReference type="Gene3D" id="3.40.50.150">
    <property type="entry name" value="Vaccinia Virus protein VP39"/>
    <property type="match status" value="1"/>
</dbReference>
<dbReference type="OrthoDB" id="1606438at2759"/>
<keyword evidence="3" id="KW-0949">S-adenosyl-L-methionine</keyword>
<feature type="active site" description="Proton acceptor" evidence="4">
    <location>
        <position position="237"/>
    </location>
</feature>
<evidence type="ECO:0000256" key="3">
    <source>
        <dbReference type="ARBA" id="ARBA00022691"/>
    </source>
</evidence>
<feature type="domain" description="O-methyltransferase C-terminal" evidence="5">
    <location>
        <begin position="131"/>
        <end position="195"/>
    </location>
</feature>
<evidence type="ECO:0000313" key="7">
    <source>
        <dbReference type="EMBL" id="PPR91728.1"/>
    </source>
</evidence>
<dbReference type="GO" id="GO:0046983">
    <property type="term" value="F:protein dimerization activity"/>
    <property type="evidence" value="ECO:0007669"/>
    <property type="project" value="InterPro"/>
</dbReference>
<protein>
    <recommendedName>
        <fullName evidence="9">O-methyltransferase domain-containing protein</fullName>
    </recommendedName>
</protein>
<dbReference type="Gene3D" id="1.10.10.10">
    <property type="entry name" value="Winged helix-like DNA-binding domain superfamily/Winged helix DNA-binding domain"/>
    <property type="match status" value="1"/>
</dbReference>
<dbReference type="PANTHER" id="PTHR11746">
    <property type="entry name" value="O-METHYLTRANSFERASE"/>
    <property type="match status" value="1"/>
</dbReference>
<evidence type="ECO:0000256" key="4">
    <source>
        <dbReference type="PIRSR" id="PIRSR005739-1"/>
    </source>
</evidence>
<dbReference type="FunFam" id="1.10.10.10:FF:000357">
    <property type="entry name" value="Caffeic acid 3-O-methyltransferase"/>
    <property type="match status" value="1"/>
</dbReference>
<organism evidence="7 8">
    <name type="scientific">Gossypium barbadense</name>
    <name type="common">Sea Island cotton</name>
    <name type="synonym">Hibiscus barbadensis</name>
    <dbReference type="NCBI Taxonomy" id="3634"/>
    <lineage>
        <taxon>Eukaryota</taxon>
        <taxon>Viridiplantae</taxon>
        <taxon>Streptophyta</taxon>
        <taxon>Embryophyta</taxon>
        <taxon>Tracheophyta</taxon>
        <taxon>Spermatophyta</taxon>
        <taxon>Magnoliopsida</taxon>
        <taxon>eudicotyledons</taxon>
        <taxon>Gunneridae</taxon>
        <taxon>Pentapetalae</taxon>
        <taxon>rosids</taxon>
        <taxon>malvids</taxon>
        <taxon>Malvales</taxon>
        <taxon>Malvaceae</taxon>
        <taxon>Malvoideae</taxon>
        <taxon>Gossypium</taxon>
    </lineage>
</organism>
<name>A0A2P5WKX0_GOSBA</name>
<accession>A0A2P5WKX0</accession>
<evidence type="ECO:0000259" key="5">
    <source>
        <dbReference type="Pfam" id="PF00891"/>
    </source>
</evidence>
<dbReference type="InterPro" id="IPR001077">
    <property type="entry name" value="COMT_C"/>
</dbReference>
<dbReference type="Pfam" id="PF08100">
    <property type="entry name" value="Dimerisation"/>
    <property type="match status" value="1"/>
</dbReference>
<evidence type="ECO:0000256" key="2">
    <source>
        <dbReference type="ARBA" id="ARBA00022679"/>
    </source>
</evidence>
<reference evidence="7 8" key="1">
    <citation type="submission" date="2015-01" db="EMBL/GenBank/DDBJ databases">
        <title>Genome of allotetraploid Gossypium barbadense reveals genomic plasticity and fiber elongation in cotton evolution.</title>
        <authorList>
            <person name="Chen X."/>
            <person name="Liu X."/>
            <person name="Zhao B."/>
            <person name="Zheng H."/>
            <person name="Hu Y."/>
            <person name="Lu G."/>
            <person name="Yang C."/>
            <person name="Chen J."/>
            <person name="Shan C."/>
            <person name="Zhang L."/>
            <person name="Zhou Y."/>
            <person name="Wang L."/>
            <person name="Guo W."/>
            <person name="Bai Y."/>
            <person name="Ruan J."/>
            <person name="Shangguan X."/>
            <person name="Mao Y."/>
            <person name="Jiang J."/>
            <person name="Zhu Y."/>
            <person name="Lei J."/>
            <person name="Kang H."/>
            <person name="Chen S."/>
            <person name="He X."/>
            <person name="Wang R."/>
            <person name="Wang Y."/>
            <person name="Chen J."/>
            <person name="Wang L."/>
            <person name="Yu S."/>
            <person name="Wang B."/>
            <person name="Wei J."/>
            <person name="Song S."/>
            <person name="Lu X."/>
            <person name="Gao Z."/>
            <person name="Gu W."/>
            <person name="Deng X."/>
            <person name="Ma D."/>
            <person name="Wang S."/>
            <person name="Liang W."/>
            <person name="Fang L."/>
            <person name="Cai C."/>
            <person name="Zhu X."/>
            <person name="Zhou B."/>
            <person name="Zhang Y."/>
            <person name="Chen Z."/>
            <person name="Xu S."/>
            <person name="Zhu R."/>
            <person name="Wang S."/>
            <person name="Zhang T."/>
            <person name="Zhao G."/>
        </authorList>
    </citation>
    <scope>NUCLEOTIDE SEQUENCE [LARGE SCALE GENOMIC DNA]</scope>
    <source>
        <strain evidence="8">cv. Xinhai21</strain>
        <tissue evidence="7">Leaf</tissue>
    </source>
</reference>
<keyword evidence="2" id="KW-0808">Transferase</keyword>
<dbReference type="SUPFAM" id="SSF46785">
    <property type="entry name" value="Winged helix' DNA-binding domain"/>
    <property type="match status" value="1"/>
</dbReference>
<dbReference type="InterPro" id="IPR012967">
    <property type="entry name" value="COMT_dimerisation"/>
</dbReference>
<dbReference type="AlphaFoldDB" id="A0A2P5WKX0"/>
<dbReference type="PIRSF" id="PIRSF005739">
    <property type="entry name" value="O-mtase"/>
    <property type="match status" value="1"/>
</dbReference>
<keyword evidence="1" id="KW-0489">Methyltransferase</keyword>
<feature type="domain" description="O-methyltransferase C-terminal" evidence="5">
    <location>
        <begin position="196"/>
        <end position="305"/>
    </location>
</feature>
<dbReference type="PROSITE" id="PS51683">
    <property type="entry name" value="SAM_OMT_II"/>
    <property type="match status" value="1"/>
</dbReference>
<dbReference type="InterPro" id="IPR036388">
    <property type="entry name" value="WH-like_DNA-bd_sf"/>
</dbReference>
<dbReference type="GO" id="GO:0008171">
    <property type="term" value="F:O-methyltransferase activity"/>
    <property type="evidence" value="ECO:0007669"/>
    <property type="project" value="InterPro"/>
</dbReference>
<sequence length="376" mass="42425">MNSLVNQLRSSYPMSEEEEAFSYAWYLRTSHMFTYVLDAVVKLGVFYILMKVGPDVKLSSNQIASKIRAKNPDAPSLLDRMLRLLACHGLVTCLDAGADDGKDGERVYEITLAGKAFVNDEHNGSLAVFTNLVLEGGNLFEKVHGMPAYQYKSLNPENAKRFDTAMKNLSKVTMKKILERYNGFQGVTTLVDVGGINYELSHIVQAASSFPDIEHAGGDMFSTVPKADTIMMKEVLHNWDYENYLKLLKNCYEALEEKEKVIVISFIMVEEAEASNTTEFISQLDVYMQRTEKQLKSMAMDAGFSSFQLKCLVFNVIAVMEFYKLMMNLFSTKLLLEFGLTLMVIRCVRLGYIVEVSSHATHAATKVDMQLMQIRS</sequence>